<dbReference type="PANTHER" id="PTHR43123:SF4">
    <property type="entry name" value="POLYSACCHARIDE DEACETYLASE"/>
    <property type="match status" value="1"/>
</dbReference>
<evidence type="ECO:0000313" key="3">
    <source>
        <dbReference type="Proteomes" id="UP001164761"/>
    </source>
</evidence>
<protein>
    <submittedName>
        <fullName evidence="2">Polysaccharide deacetylase family protein</fullName>
    </submittedName>
</protein>
<dbReference type="InterPro" id="IPR011330">
    <property type="entry name" value="Glyco_hydro/deAcase_b/a-brl"/>
</dbReference>
<reference evidence="2" key="1">
    <citation type="submission" date="2022-08" db="EMBL/GenBank/DDBJ databases">
        <title>Alicyclobacillus fastidiosus DSM 17978, complete genome.</title>
        <authorList>
            <person name="Wang Q."/>
            <person name="Cai R."/>
            <person name="Wang Z."/>
        </authorList>
    </citation>
    <scope>NUCLEOTIDE SEQUENCE</scope>
    <source>
        <strain evidence="2">DSM 17978</strain>
    </source>
</reference>
<dbReference type="EMBL" id="CP104067">
    <property type="protein sequence ID" value="WAH42937.1"/>
    <property type="molecule type" value="Genomic_DNA"/>
</dbReference>
<dbReference type="RefSeq" id="WP_268006815.1">
    <property type="nucleotide sequence ID" value="NZ_BSUT01000001.1"/>
</dbReference>
<evidence type="ECO:0000259" key="1">
    <source>
        <dbReference type="PROSITE" id="PS51677"/>
    </source>
</evidence>
<name>A0ABY6ZKC7_9BACL</name>
<keyword evidence="3" id="KW-1185">Reference proteome</keyword>
<dbReference type="PANTHER" id="PTHR43123">
    <property type="entry name" value="POLYSACCHARIDE DEACETYLASE-RELATED"/>
    <property type="match status" value="1"/>
</dbReference>
<dbReference type="Proteomes" id="UP001164761">
    <property type="component" value="Chromosome"/>
</dbReference>
<evidence type="ECO:0000313" key="2">
    <source>
        <dbReference type="EMBL" id="WAH42937.1"/>
    </source>
</evidence>
<organism evidence="2 3">
    <name type="scientific">Alicyclobacillus fastidiosus</name>
    <dbReference type="NCBI Taxonomy" id="392011"/>
    <lineage>
        <taxon>Bacteria</taxon>
        <taxon>Bacillati</taxon>
        <taxon>Bacillota</taxon>
        <taxon>Bacilli</taxon>
        <taxon>Bacillales</taxon>
        <taxon>Alicyclobacillaceae</taxon>
        <taxon>Alicyclobacillus</taxon>
    </lineage>
</organism>
<dbReference type="CDD" id="cd10979">
    <property type="entry name" value="CE4_PuuE_like"/>
    <property type="match status" value="1"/>
</dbReference>
<dbReference type="PROSITE" id="PS51677">
    <property type="entry name" value="NODB"/>
    <property type="match status" value="1"/>
</dbReference>
<sequence>MDNRLYDYSPIIERPRLEFPGGARVAFWVGLNIEHYELDKPATSLSAGTQNLIPDPLNYGWRDYSPRVGVWRTMDLLDKFGVKASVLLNSDVCNYYPQIIEEGNKRNWVWLAHGKNNSRLQANMSLDEERKYLTEVIDTIKASTGRQPNGWLGPALSETLNTPQILEELGLSYTCDWCSDDQPFFLNTPQRKMISIPYSIELNDIPLFVYKSMTGNAFYQLLKDHFDVLYAEGAKTGRVMCIALHPFVTGVPFRHKYLEMALDYITSHSKVWVTTSDELANWYIETQTR</sequence>
<dbReference type="Pfam" id="PF01522">
    <property type="entry name" value="Polysacc_deac_1"/>
    <property type="match status" value="1"/>
</dbReference>
<dbReference type="InterPro" id="IPR002509">
    <property type="entry name" value="NODB_dom"/>
</dbReference>
<feature type="domain" description="NodB homology" evidence="1">
    <location>
        <begin position="56"/>
        <end position="274"/>
    </location>
</feature>
<dbReference type="Gene3D" id="3.20.20.370">
    <property type="entry name" value="Glycoside hydrolase/deacetylase"/>
    <property type="match status" value="1"/>
</dbReference>
<dbReference type="SUPFAM" id="SSF88713">
    <property type="entry name" value="Glycoside hydrolase/deacetylase"/>
    <property type="match status" value="1"/>
</dbReference>
<proteinExistence type="predicted"/>
<accession>A0ABY6ZKC7</accession>
<gene>
    <name evidence="2" type="ORF">NZD89_05810</name>
</gene>